<dbReference type="PROSITE" id="PS51384">
    <property type="entry name" value="FAD_FR"/>
    <property type="match status" value="1"/>
</dbReference>
<dbReference type="FunCoup" id="A9V987">
    <property type="interactions" value="648"/>
</dbReference>
<evidence type="ECO:0000256" key="3">
    <source>
        <dbReference type="ARBA" id="ARBA00022605"/>
    </source>
</evidence>
<dbReference type="Gene3D" id="3.40.50.80">
    <property type="entry name" value="Nucleotide-binding domain of ferredoxin-NADP reductase (FNR) module"/>
    <property type="match status" value="2"/>
</dbReference>
<dbReference type="SUPFAM" id="SSF52218">
    <property type="entry name" value="Flavoproteins"/>
    <property type="match status" value="1"/>
</dbReference>
<dbReference type="SUPFAM" id="SSF52343">
    <property type="entry name" value="Ferredoxin reductase-like, C-terminal NADP-linked domain"/>
    <property type="match status" value="1"/>
</dbReference>
<reference evidence="11 12" key="1">
    <citation type="journal article" date="2008" name="Nature">
        <title>The genome of the choanoflagellate Monosiga brevicollis and the origin of metazoans.</title>
        <authorList>
            <consortium name="JGI Sequencing"/>
            <person name="King N."/>
            <person name="Westbrook M.J."/>
            <person name="Young S.L."/>
            <person name="Kuo A."/>
            <person name="Abedin M."/>
            <person name="Chapman J."/>
            <person name="Fairclough S."/>
            <person name="Hellsten U."/>
            <person name="Isogai Y."/>
            <person name="Letunic I."/>
            <person name="Marr M."/>
            <person name="Pincus D."/>
            <person name="Putnam N."/>
            <person name="Rokas A."/>
            <person name="Wright K.J."/>
            <person name="Zuzow R."/>
            <person name="Dirks W."/>
            <person name="Good M."/>
            <person name="Goodstein D."/>
            <person name="Lemons D."/>
            <person name="Li W."/>
            <person name="Lyons J.B."/>
            <person name="Morris A."/>
            <person name="Nichols S."/>
            <person name="Richter D.J."/>
            <person name="Salamov A."/>
            <person name="Bork P."/>
            <person name="Lim W.A."/>
            <person name="Manning G."/>
            <person name="Miller W.T."/>
            <person name="McGinnis W."/>
            <person name="Shapiro H."/>
            <person name="Tjian R."/>
            <person name="Grigoriev I.V."/>
            <person name="Rokhsar D."/>
        </authorList>
    </citation>
    <scope>NUCLEOTIDE SEQUENCE [LARGE SCALE GENOMIC DNA]</scope>
    <source>
        <strain evidence="12">MX1 / ATCC 50154</strain>
    </source>
</reference>
<evidence type="ECO:0000256" key="4">
    <source>
        <dbReference type="ARBA" id="ARBA00022630"/>
    </source>
</evidence>
<dbReference type="Gene3D" id="3.40.50.360">
    <property type="match status" value="1"/>
</dbReference>
<dbReference type="GO" id="GO:0009086">
    <property type="term" value="P:methionine biosynthetic process"/>
    <property type="evidence" value="ECO:0000318"/>
    <property type="project" value="GO_Central"/>
</dbReference>
<dbReference type="STRING" id="81824.A9V987"/>
<dbReference type="Gene3D" id="1.20.990.10">
    <property type="entry name" value="NADPH-cytochrome p450 Reductase, Chain A, domain 3"/>
    <property type="match status" value="1"/>
</dbReference>
<dbReference type="PROSITE" id="PS50902">
    <property type="entry name" value="FLAVODOXIN_LIKE"/>
    <property type="match status" value="1"/>
</dbReference>
<sequence>MALPPHDFLILYGSQTGQAEGIAGDLQKDLSAAGLNPLLFCMDQFKKFDLTQERLVVIVCSTTGEGDAPDNANRLWRQTKKKTLPSNHFAQLSYTVLGLGDTNYANFCQMGKNWYKRNRVDTCLPVEHLNHTNPASLKDLGATCFYPPGFADDGTGLEIVVEPWRAGLLDALRKRLAELPPAAPAASASEAADPGASSTAAIAAKSAVPVGNAILRLPRLHKLTFDVQLQAPETVDPETEMPTPTTTPYRPAVLTRYRVLTAPSAVKRAIEVELAIGTGTAGHYSPGDAFAVACPNRPSEIDLFLSVSGHAETADHPLSFSGAVPAHLENCRTLREVATSALELRGVPKKAHLRLLAEYCLEAADRSHFLWLSSQQGGNDYTANVRNSTGGLLEILVKCPSCRPPLHVLFTCFAPLQPRFYSACSAARASPGYVRFAFNVVDDISSPDGQAPEDGTTARPGLCTTYFEELCLSLHDVRPADVADMRAKETRGQWVGPATAIKVEDVCTPTALPTDGRLPVRVLCEEHWHDHGQPIIMVGPGTGIAPFIGFLEAREELEQAVRDKALEKWVTAVSRETTSSGFKYVQDALRANATLVSKLLLEEEGSLFVCGSAINMGRRLDEQLETIFMTGAGLSSEDAAIARARLVTEARIKKDLW</sequence>
<dbReference type="InParanoid" id="A9V987"/>
<evidence type="ECO:0000256" key="1">
    <source>
        <dbReference type="ARBA" id="ARBA00001917"/>
    </source>
</evidence>
<dbReference type="PANTHER" id="PTHR19384:SF84">
    <property type="entry name" value="METHIONINE SYNTHASE REDUCTASE"/>
    <property type="match status" value="1"/>
</dbReference>
<dbReference type="PRINTS" id="PR00369">
    <property type="entry name" value="FLAVODOXIN"/>
</dbReference>
<dbReference type="FunFam" id="1.20.990.10:FF:000007">
    <property type="entry name" value="Methionine synthase reductase"/>
    <property type="match status" value="1"/>
</dbReference>
<comment type="cofactor">
    <cofactor evidence="2">
        <name>FAD</name>
        <dbReference type="ChEBI" id="CHEBI:57692"/>
    </cofactor>
</comment>
<dbReference type="OMA" id="LFFGHQR"/>
<evidence type="ECO:0000256" key="6">
    <source>
        <dbReference type="ARBA" id="ARBA00022827"/>
    </source>
</evidence>
<comment type="cofactor">
    <cofactor evidence="1">
        <name>FMN</name>
        <dbReference type="ChEBI" id="CHEBI:58210"/>
    </cofactor>
</comment>
<dbReference type="InterPro" id="IPR001709">
    <property type="entry name" value="Flavoprot_Pyr_Nucl_cyt_Rdtase"/>
</dbReference>
<dbReference type="RefSeq" id="XP_001749297.1">
    <property type="nucleotide sequence ID" value="XM_001749245.1"/>
</dbReference>
<dbReference type="InterPro" id="IPR008254">
    <property type="entry name" value="Flavodoxin/NO_synth"/>
</dbReference>
<evidence type="ECO:0000313" key="11">
    <source>
        <dbReference type="EMBL" id="EDQ85818.1"/>
    </source>
</evidence>
<dbReference type="InterPro" id="IPR029039">
    <property type="entry name" value="Flavoprotein-like_sf"/>
</dbReference>
<dbReference type="Pfam" id="PF00258">
    <property type="entry name" value="Flavodoxin_1"/>
    <property type="match status" value="1"/>
</dbReference>
<dbReference type="InterPro" id="IPR017938">
    <property type="entry name" value="Riboflavin_synthase-like_b-brl"/>
</dbReference>
<dbReference type="PANTHER" id="PTHR19384">
    <property type="entry name" value="NITRIC OXIDE SYNTHASE-RELATED"/>
    <property type="match status" value="1"/>
</dbReference>
<dbReference type="FunFam" id="3.40.50.360:FF:000034">
    <property type="entry name" value="NADPH-dependent diflavin oxidoreductase 1"/>
    <property type="match status" value="1"/>
</dbReference>
<keyword evidence="12" id="KW-1185">Reference proteome</keyword>
<gene>
    <name evidence="11" type="ORF">MONBRDRAFT_34058</name>
</gene>
<keyword evidence="4" id="KW-0285">Flavoprotein</keyword>
<evidence type="ECO:0000256" key="2">
    <source>
        <dbReference type="ARBA" id="ARBA00001974"/>
    </source>
</evidence>
<dbReference type="Gene3D" id="2.40.30.10">
    <property type="entry name" value="Translation factors"/>
    <property type="match status" value="1"/>
</dbReference>
<dbReference type="InterPro" id="IPR001094">
    <property type="entry name" value="Flavdoxin-like"/>
</dbReference>
<evidence type="ECO:0000313" key="12">
    <source>
        <dbReference type="Proteomes" id="UP000001357"/>
    </source>
</evidence>
<dbReference type="GeneID" id="5894571"/>
<dbReference type="InterPro" id="IPR023173">
    <property type="entry name" value="NADPH_Cyt_P450_Rdtase_alpha"/>
</dbReference>
<dbReference type="SUPFAM" id="SSF63380">
    <property type="entry name" value="Riboflavin synthase domain-like"/>
    <property type="match status" value="1"/>
</dbReference>
<accession>A9V987</accession>
<dbReference type="AlphaFoldDB" id="A9V987"/>
<dbReference type="KEGG" id="mbr:MONBRDRAFT_34058"/>
<dbReference type="Proteomes" id="UP000001357">
    <property type="component" value="Unassembled WGS sequence"/>
</dbReference>
<protein>
    <recommendedName>
        <fullName evidence="13">Methionine synthase reductase</fullName>
    </recommendedName>
</protein>
<dbReference type="eggNOG" id="KOG1158">
    <property type="taxonomic scope" value="Eukaryota"/>
</dbReference>
<evidence type="ECO:0000259" key="9">
    <source>
        <dbReference type="PROSITE" id="PS50902"/>
    </source>
</evidence>
<keyword evidence="5" id="KW-0288">FMN</keyword>
<keyword evidence="7" id="KW-0521">NADP</keyword>
<dbReference type="PRINTS" id="PR00371">
    <property type="entry name" value="FPNCR"/>
</dbReference>
<evidence type="ECO:0000259" key="10">
    <source>
        <dbReference type="PROSITE" id="PS51384"/>
    </source>
</evidence>
<evidence type="ECO:0008006" key="13">
    <source>
        <dbReference type="Google" id="ProtNLM"/>
    </source>
</evidence>
<dbReference type="EMBL" id="CH991570">
    <property type="protein sequence ID" value="EDQ85818.1"/>
    <property type="molecule type" value="Genomic_DNA"/>
</dbReference>
<dbReference type="InterPro" id="IPR003097">
    <property type="entry name" value="CysJ-like_FAD-binding"/>
</dbReference>
<dbReference type="GO" id="GO:0005829">
    <property type="term" value="C:cytosol"/>
    <property type="evidence" value="ECO:0000318"/>
    <property type="project" value="GO_Central"/>
</dbReference>
<dbReference type="Pfam" id="PF00667">
    <property type="entry name" value="FAD_binding_1"/>
    <property type="match status" value="1"/>
</dbReference>
<dbReference type="GO" id="GO:0050660">
    <property type="term" value="F:flavin adenine dinucleotide binding"/>
    <property type="evidence" value="ECO:0000318"/>
    <property type="project" value="GO_Central"/>
</dbReference>
<evidence type="ECO:0000256" key="5">
    <source>
        <dbReference type="ARBA" id="ARBA00022643"/>
    </source>
</evidence>
<feature type="domain" description="FAD-binding FR-type" evidence="10">
    <location>
        <begin position="247"/>
        <end position="497"/>
    </location>
</feature>
<dbReference type="GO" id="GO:0030586">
    <property type="term" value="F:[methionine synthase] reductase (NADPH) activity"/>
    <property type="evidence" value="ECO:0000318"/>
    <property type="project" value="GO_Central"/>
</dbReference>
<dbReference type="InterPro" id="IPR017927">
    <property type="entry name" value="FAD-bd_FR_type"/>
</dbReference>
<keyword evidence="3" id="KW-0028">Amino-acid biosynthesis</keyword>
<evidence type="ECO:0000256" key="7">
    <source>
        <dbReference type="ARBA" id="ARBA00022857"/>
    </source>
</evidence>
<organism evidence="11 12">
    <name type="scientific">Monosiga brevicollis</name>
    <name type="common">Choanoflagellate</name>
    <dbReference type="NCBI Taxonomy" id="81824"/>
    <lineage>
        <taxon>Eukaryota</taxon>
        <taxon>Choanoflagellata</taxon>
        <taxon>Craspedida</taxon>
        <taxon>Salpingoecidae</taxon>
        <taxon>Monosiga</taxon>
    </lineage>
</organism>
<keyword evidence="8" id="KW-0560">Oxidoreductase</keyword>
<dbReference type="GO" id="GO:0010181">
    <property type="term" value="F:FMN binding"/>
    <property type="evidence" value="ECO:0000318"/>
    <property type="project" value="GO_Central"/>
</dbReference>
<keyword evidence="6" id="KW-0274">FAD</keyword>
<dbReference type="GO" id="GO:0050667">
    <property type="term" value="P:homocysteine metabolic process"/>
    <property type="evidence" value="ECO:0000318"/>
    <property type="project" value="GO_Central"/>
</dbReference>
<evidence type="ECO:0000256" key="8">
    <source>
        <dbReference type="ARBA" id="ARBA00023002"/>
    </source>
</evidence>
<dbReference type="InterPro" id="IPR039261">
    <property type="entry name" value="FNR_nucleotide-bd"/>
</dbReference>
<name>A9V987_MONBE</name>
<feature type="domain" description="Flavodoxin-like" evidence="9">
    <location>
        <begin position="8"/>
        <end position="169"/>
    </location>
</feature>
<proteinExistence type="predicted"/>